<keyword evidence="5" id="KW-1185">Reference proteome</keyword>
<dbReference type="SUPFAM" id="SSF51735">
    <property type="entry name" value="NAD(P)-binding Rossmann-fold domains"/>
    <property type="match status" value="1"/>
</dbReference>
<organism evidence="4 5">
    <name type="scientific">Inquilinus ginsengisoli</name>
    <dbReference type="NCBI Taxonomy" id="363840"/>
    <lineage>
        <taxon>Bacteria</taxon>
        <taxon>Pseudomonadati</taxon>
        <taxon>Pseudomonadota</taxon>
        <taxon>Alphaproteobacteria</taxon>
        <taxon>Rhodospirillales</taxon>
        <taxon>Rhodospirillaceae</taxon>
        <taxon>Inquilinus</taxon>
    </lineage>
</organism>
<protein>
    <submittedName>
        <fullName evidence="4">NAD(P)-dependent dehydrogenase (Short-subunit alcohol dehydrogenase family)</fullName>
    </submittedName>
</protein>
<accession>A0ABU1JZV7</accession>
<evidence type="ECO:0000256" key="1">
    <source>
        <dbReference type="ARBA" id="ARBA00006484"/>
    </source>
</evidence>
<dbReference type="PRINTS" id="PR00080">
    <property type="entry name" value="SDRFAMILY"/>
</dbReference>
<dbReference type="Gene3D" id="3.40.50.720">
    <property type="entry name" value="NAD(P)-binding Rossmann-like Domain"/>
    <property type="match status" value="1"/>
</dbReference>
<evidence type="ECO:0000313" key="5">
    <source>
        <dbReference type="Proteomes" id="UP001262410"/>
    </source>
</evidence>
<comment type="caution">
    <text evidence="4">The sequence shown here is derived from an EMBL/GenBank/DDBJ whole genome shotgun (WGS) entry which is preliminary data.</text>
</comment>
<gene>
    <name evidence="4" type="ORF">E9232_006411</name>
</gene>
<reference evidence="4 5" key="1">
    <citation type="submission" date="2023-07" db="EMBL/GenBank/DDBJ databases">
        <title>Sorghum-associated microbial communities from plants grown in Nebraska, USA.</title>
        <authorList>
            <person name="Schachtman D."/>
        </authorList>
    </citation>
    <scope>NUCLEOTIDE SEQUENCE [LARGE SCALE GENOMIC DNA]</scope>
    <source>
        <strain evidence="4 5">584</strain>
    </source>
</reference>
<comment type="similarity">
    <text evidence="1 3">Belongs to the short-chain dehydrogenases/reductases (SDR) family.</text>
</comment>
<dbReference type="RefSeq" id="WP_309801177.1">
    <property type="nucleotide sequence ID" value="NZ_JAVDPW010000014.1"/>
</dbReference>
<dbReference type="PROSITE" id="PS00061">
    <property type="entry name" value="ADH_SHORT"/>
    <property type="match status" value="1"/>
</dbReference>
<dbReference type="PANTHER" id="PTHR43976">
    <property type="entry name" value="SHORT CHAIN DEHYDROGENASE"/>
    <property type="match status" value="1"/>
</dbReference>
<dbReference type="InterPro" id="IPR020904">
    <property type="entry name" value="Sc_DH/Rdtase_CS"/>
</dbReference>
<dbReference type="Pfam" id="PF00106">
    <property type="entry name" value="adh_short"/>
    <property type="match status" value="1"/>
</dbReference>
<sequence>MPKTWFVTGAGRGLGVQIAKAALRAGDRVVASGRNRAAVSDSLGPDGDRLLAVELDVTSLDQAEDAVAAAVSRFGGIDVLVNNAGYGHLGFFEEVSMQDVRAQFAPNLFGVFNVSWAALPAMRSARRGRIFNISSIGGFAGGELASLYCASKFALEGYSESLAKEIAPFGLFLTIVEPGAFRTDFLSGDSLRFGDRTVADYDDRRARLHTSFEQRDGQQPGDPEKLADALVLLSGEAEPPLRFAAGSIAVAAAEAKLASLRTELDRWRSLSVGTDYAT</sequence>
<dbReference type="Proteomes" id="UP001262410">
    <property type="component" value="Unassembled WGS sequence"/>
</dbReference>
<evidence type="ECO:0000256" key="3">
    <source>
        <dbReference type="RuleBase" id="RU000363"/>
    </source>
</evidence>
<proteinExistence type="inferred from homology"/>
<dbReference type="InterPro" id="IPR051911">
    <property type="entry name" value="SDR_oxidoreductase"/>
</dbReference>
<dbReference type="InterPro" id="IPR036291">
    <property type="entry name" value="NAD(P)-bd_dom_sf"/>
</dbReference>
<keyword evidence="2" id="KW-0560">Oxidoreductase</keyword>
<dbReference type="EMBL" id="JAVDPW010000014">
    <property type="protein sequence ID" value="MDR6293858.1"/>
    <property type="molecule type" value="Genomic_DNA"/>
</dbReference>
<dbReference type="CDD" id="cd05374">
    <property type="entry name" value="17beta-HSD-like_SDR_c"/>
    <property type="match status" value="1"/>
</dbReference>
<dbReference type="InterPro" id="IPR002347">
    <property type="entry name" value="SDR_fam"/>
</dbReference>
<dbReference type="PRINTS" id="PR00081">
    <property type="entry name" value="GDHRDH"/>
</dbReference>
<evidence type="ECO:0000313" key="4">
    <source>
        <dbReference type="EMBL" id="MDR6293858.1"/>
    </source>
</evidence>
<name>A0ABU1JZV7_9PROT</name>
<evidence type="ECO:0000256" key="2">
    <source>
        <dbReference type="ARBA" id="ARBA00023002"/>
    </source>
</evidence>
<dbReference type="PANTHER" id="PTHR43976:SF16">
    <property type="entry name" value="SHORT-CHAIN DEHYDROGENASE_REDUCTASE FAMILY PROTEIN"/>
    <property type="match status" value="1"/>
</dbReference>